<accession>A0A0S6VPZ2</accession>
<reference evidence="1" key="1">
    <citation type="journal article" date="2015" name="PeerJ">
        <title>First genomic representation of candidate bacterial phylum KSB3 points to enhanced environmental sensing as a trigger of wastewater bulking.</title>
        <authorList>
            <person name="Sekiguchi Y."/>
            <person name="Ohashi A."/>
            <person name="Parks D.H."/>
            <person name="Yamauchi T."/>
            <person name="Tyson G.W."/>
            <person name="Hugenholtz P."/>
        </authorList>
    </citation>
    <scope>NUCLEOTIDE SEQUENCE [LARGE SCALE GENOMIC DNA]</scope>
</reference>
<dbReference type="STRING" id="1499966.U14_00292"/>
<dbReference type="SUPFAM" id="SSF143847">
    <property type="entry name" value="XisI-like"/>
    <property type="match status" value="1"/>
</dbReference>
<sequence>MAGVKEYPDIIKRLLMEYANIPRAYGQIEMETIFDDAQQRYELLAVGWDGRRRVHGCVIHLDIKGEKVWLQHDSTDAKIAEQLVEMGISKDRLVLGFQPEHVRPDTGFAVN</sequence>
<dbReference type="Pfam" id="PF08869">
    <property type="entry name" value="XisI"/>
    <property type="match status" value="1"/>
</dbReference>
<dbReference type="InterPro" id="IPR014968">
    <property type="entry name" value="XisI"/>
</dbReference>
<dbReference type="CDD" id="cd16382">
    <property type="entry name" value="XisI-like"/>
    <property type="match status" value="1"/>
</dbReference>
<dbReference type="AlphaFoldDB" id="A0A0S6VPZ2"/>
<name>A0A0S6VPZ2_9BACT</name>
<evidence type="ECO:0000313" key="1">
    <source>
        <dbReference type="EMBL" id="GAK49074.1"/>
    </source>
</evidence>
<dbReference type="HOGENOM" id="CLU_149829_1_0_0"/>
<dbReference type="Gene3D" id="3.30.310.110">
    <property type="entry name" value="XisI-like"/>
    <property type="match status" value="1"/>
</dbReference>
<keyword evidence="2" id="KW-1185">Reference proteome</keyword>
<protein>
    <submittedName>
        <fullName evidence="1">XisI protein</fullName>
    </submittedName>
</protein>
<proteinExistence type="predicted"/>
<dbReference type="EMBL" id="DF820455">
    <property type="protein sequence ID" value="GAK49074.1"/>
    <property type="molecule type" value="Genomic_DNA"/>
</dbReference>
<dbReference type="InterPro" id="IPR035943">
    <property type="entry name" value="XisI-like_sf"/>
</dbReference>
<evidence type="ECO:0000313" key="2">
    <source>
        <dbReference type="Proteomes" id="UP000030700"/>
    </source>
</evidence>
<gene>
    <name evidence="1" type="ORF">U14_00292</name>
</gene>
<dbReference type="Proteomes" id="UP000030700">
    <property type="component" value="Unassembled WGS sequence"/>
</dbReference>
<organism evidence="1">
    <name type="scientific">Candidatus Moduliflexus flocculans</name>
    <dbReference type="NCBI Taxonomy" id="1499966"/>
    <lineage>
        <taxon>Bacteria</taxon>
        <taxon>Candidatus Moduliflexota</taxon>
        <taxon>Candidatus Moduliflexia</taxon>
        <taxon>Candidatus Moduliflexales</taxon>
        <taxon>Candidatus Moduliflexaceae</taxon>
    </lineage>
</organism>